<dbReference type="PANTHER" id="PTHR33540">
    <property type="entry name" value="TRNA THREONYLCARBAMOYLADENOSINE BIOSYNTHESIS PROTEIN TSAE"/>
    <property type="match status" value="1"/>
</dbReference>
<comment type="subcellular location">
    <subcellularLocation>
        <location evidence="1">Cytoplasm</location>
    </subcellularLocation>
</comment>
<reference evidence="12" key="1">
    <citation type="submission" date="2017-09" db="EMBL/GenBank/DDBJ databases">
        <title>Depth-based differentiation of microbial function through sediment-hosted aquifers and enrichment of novel symbionts in the deep terrestrial subsurface.</title>
        <authorList>
            <person name="Probst A.J."/>
            <person name="Ladd B."/>
            <person name="Jarett J.K."/>
            <person name="Geller-Mcgrath D.E."/>
            <person name="Sieber C.M.K."/>
            <person name="Emerson J.B."/>
            <person name="Anantharaman K."/>
            <person name="Thomas B.C."/>
            <person name="Malmstrom R."/>
            <person name="Stieglmeier M."/>
            <person name="Klingl A."/>
            <person name="Woyke T."/>
            <person name="Ryan C.M."/>
            <person name="Banfield J.F."/>
        </authorList>
    </citation>
    <scope>NUCLEOTIDE SEQUENCE [LARGE SCALE GENOMIC DNA]</scope>
</reference>
<comment type="similarity">
    <text evidence="2">Belongs to the TsaE family.</text>
</comment>
<name>A0A2M7S517_9BACT</name>
<evidence type="ECO:0000256" key="7">
    <source>
        <dbReference type="ARBA" id="ARBA00022741"/>
    </source>
</evidence>
<evidence type="ECO:0000256" key="4">
    <source>
        <dbReference type="ARBA" id="ARBA00022490"/>
    </source>
</evidence>
<dbReference type="InterPro" id="IPR003442">
    <property type="entry name" value="T6A_TsaE"/>
</dbReference>
<dbReference type="PANTHER" id="PTHR33540:SF2">
    <property type="entry name" value="TRNA THREONYLCARBAMOYLADENOSINE BIOSYNTHESIS PROTEIN TSAE"/>
    <property type="match status" value="1"/>
</dbReference>
<dbReference type="Gene3D" id="3.40.50.300">
    <property type="entry name" value="P-loop containing nucleotide triphosphate hydrolases"/>
    <property type="match status" value="1"/>
</dbReference>
<dbReference type="EMBL" id="PFMR01000321">
    <property type="protein sequence ID" value="PIZ14650.1"/>
    <property type="molecule type" value="Genomic_DNA"/>
</dbReference>
<keyword evidence="7" id="KW-0547">Nucleotide-binding</keyword>
<dbReference type="GO" id="GO:0046872">
    <property type="term" value="F:metal ion binding"/>
    <property type="evidence" value="ECO:0007669"/>
    <property type="project" value="UniProtKB-KW"/>
</dbReference>
<dbReference type="Pfam" id="PF02367">
    <property type="entry name" value="TsaE"/>
    <property type="match status" value="1"/>
</dbReference>
<evidence type="ECO:0000256" key="8">
    <source>
        <dbReference type="ARBA" id="ARBA00022840"/>
    </source>
</evidence>
<evidence type="ECO:0000256" key="2">
    <source>
        <dbReference type="ARBA" id="ARBA00007599"/>
    </source>
</evidence>
<dbReference type="GO" id="GO:0016740">
    <property type="term" value="F:transferase activity"/>
    <property type="evidence" value="ECO:0007669"/>
    <property type="project" value="UniProtKB-KW"/>
</dbReference>
<accession>A0A2M7S517</accession>
<organism evidence="11 12">
    <name type="scientific">Candidatus Desantisbacteria bacterium CG_4_10_14_0_8_um_filter_48_22</name>
    <dbReference type="NCBI Taxonomy" id="1974543"/>
    <lineage>
        <taxon>Bacteria</taxon>
        <taxon>Candidatus Desantisiibacteriota</taxon>
    </lineage>
</organism>
<proteinExistence type="inferred from homology"/>
<evidence type="ECO:0000313" key="12">
    <source>
        <dbReference type="Proteomes" id="UP000229307"/>
    </source>
</evidence>
<dbReference type="Proteomes" id="UP000229307">
    <property type="component" value="Unassembled WGS sequence"/>
</dbReference>
<keyword evidence="5" id="KW-0819">tRNA processing</keyword>
<evidence type="ECO:0000256" key="9">
    <source>
        <dbReference type="ARBA" id="ARBA00022842"/>
    </source>
</evidence>
<dbReference type="SUPFAM" id="SSF52540">
    <property type="entry name" value="P-loop containing nucleoside triphosphate hydrolases"/>
    <property type="match status" value="1"/>
</dbReference>
<evidence type="ECO:0000256" key="3">
    <source>
        <dbReference type="ARBA" id="ARBA00019010"/>
    </source>
</evidence>
<dbReference type="GO" id="GO:0005524">
    <property type="term" value="F:ATP binding"/>
    <property type="evidence" value="ECO:0007669"/>
    <property type="project" value="UniProtKB-KW"/>
</dbReference>
<keyword evidence="8" id="KW-0067">ATP-binding</keyword>
<evidence type="ECO:0000313" key="11">
    <source>
        <dbReference type="EMBL" id="PIZ14650.1"/>
    </source>
</evidence>
<dbReference type="AlphaFoldDB" id="A0A2M7S517"/>
<dbReference type="GO" id="GO:0005737">
    <property type="term" value="C:cytoplasm"/>
    <property type="evidence" value="ECO:0007669"/>
    <property type="project" value="UniProtKB-SubCell"/>
</dbReference>
<evidence type="ECO:0000256" key="6">
    <source>
        <dbReference type="ARBA" id="ARBA00022723"/>
    </source>
</evidence>
<keyword evidence="6" id="KW-0479">Metal-binding</keyword>
<dbReference type="NCBIfam" id="TIGR00150">
    <property type="entry name" value="T6A_YjeE"/>
    <property type="match status" value="1"/>
</dbReference>
<keyword evidence="11" id="KW-0808">Transferase</keyword>
<evidence type="ECO:0000256" key="5">
    <source>
        <dbReference type="ARBA" id="ARBA00022694"/>
    </source>
</evidence>
<keyword evidence="4" id="KW-0963">Cytoplasm</keyword>
<evidence type="ECO:0000256" key="10">
    <source>
        <dbReference type="ARBA" id="ARBA00032441"/>
    </source>
</evidence>
<dbReference type="GO" id="GO:0002949">
    <property type="term" value="P:tRNA threonylcarbamoyladenosine modification"/>
    <property type="evidence" value="ECO:0007669"/>
    <property type="project" value="InterPro"/>
</dbReference>
<evidence type="ECO:0000256" key="1">
    <source>
        <dbReference type="ARBA" id="ARBA00004496"/>
    </source>
</evidence>
<protein>
    <recommendedName>
        <fullName evidence="3">tRNA threonylcarbamoyladenosine biosynthesis protein TsaE</fullName>
    </recommendedName>
    <alternativeName>
        <fullName evidence="10">t(6)A37 threonylcarbamoyladenosine biosynthesis protein TsaE</fullName>
    </alternativeName>
</protein>
<dbReference type="InterPro" id="IPR027417">
    <property type="entry name" value="P-loop_NTPase"/>
</dbReference>
<gene>
    <name evidence="11" type="ORF">COY52_11640</name>
</gene>
<keyword evidence="9" id="KW-0460">Magnesium</keyword>
<sequence>MKIITNSAKETQKFAKGFAKKLKAGDILCLTGSLGSGKTTFIQGLAKGLGVKGKVISPTFVLMSIYKGRIPLYHFDLYRLNSTDDVRALGYEEFFYGDGAAVIEWAERLKELLPAECVRIKIEILGKNKRELLISTKSLRPSYSGRDFAHLERMGEESTK</sequence>
<comment type="caution">
    <text evidence="11">The sequence shown here is derived from an EMBL/GenBank/DDBJ whole genome shotgun (WGS) entry which is preliminary data.</text>
</comment>